<dbReference type="SUPFAM" id="SSF51445">
    <property type="entry name" value="(Trans)glycosidases"/>
    <property type="match status" value="1"/>
</dbReference>
<reference evidence="5" key="2">
    <citation type="submission" date="2021-09" db="EMBL/GenBank/DDBJ databases">
        <authorList>
            <person name="Gilroy R."/>
        </authorList>
    </citation>
    <scope>NUCLEOTIDE SEQUENCE</scope>
    <source>
        <strain evidence="5">ChiGjej3B3-7470</strain>
    </source>
</reference>
<protein>
    <submittedName>
        <fullName evidence="5">Family 1 glycosylhydrolase</fullName>
    </submittedName>
</protein>
<dbReference type="AlphaFoldDB" id="A0A921JQT7"/>
<organism evidence="5 6">
    <name type="scientific">Tessaracoccus flavescens</name>
    <dbReference type="NCBI Taxonomy" id="399497"/>
    <lineage>
        <taxon>Bacteria</taxon>
        <taxon>Bacillati</taxon>
        <taxon>Actinomycetota</taxon>
        <taxon>Actinomycetes</taxon>
        <taxon>Propionibacteriales</taxon>
        <taxon>Propionibacteriaceae</taxon>
        <taxon>Tessaracoccus</taxon>
    </lineage>
</organism>
<dbReference type="GO" id="GO:0005975">
    <property type="term" value="P:carbohydrate metabolic process"/>
    <property type="evidence" value="ECO:0007669"/>
    <property type="project" value="InterPro"/>
</dbReference>
<sequence length="411" mass="46706">MDIPFELGFATAATQIEGGDADTIWHRWADAGGAADGSTPHRAGDHWNRVDEDVELLRSFGVTIHRMGLEWARIEPRQGSFDPAAIEHYRHELTLLREAGIRPLVTLHHFNDPVWFSELGGFRGRHATDHFDRYVRHVVTSLGDLVDEWITINEPNVFAYLGYFLGEWPPAQRGVLPYLSALRGMAKAHQSAYQLIHAIQPTAKVGVAHHLRDFQPARPANPLDRLITWGARFLFQGWIVRATSRTRGGFWADFFGVNYYSTMRMRLGVEDVPAGTPVNDLGWEIDPGGLSRVIERYSRHCPGPVYVTENGTADADDAFRCRLIAEHLEALTRTDAAIERYYHWTFIDNWEWAEGEGPRFGVVALDYDTQERTRRPSANFYADIIVNRAITVEARARWVEPQTYPRTGSGR</sequence>
<dbReference type="Gene3D" id="3.20.20.80">
    <property type="entry name" value="Glycosidases"/>
    <property type="match status" value="1"/>
</dbReference>
<dbReference type="InterPro" id="IPR001360">
    <property type="entry name" value="Glyco_hydro_1"/>
</dbReference>
<name>A0A921JQT7_9ACTN</name>
<evidence type="ECO:0000313" key="6">
    <source>
        <dbReference type="Proteomes" id="UP000712713"/>
    </source>
</evidence>
<keyword evidence="2" id="KW-0378">Hydrolase</keyword>
<evidence type="ECO:0000256" key="3">
    <source>
        <dbReference type="ARBA" id="ARBA00023295"/>
    </source>
</evidence>
<evidence type="ECO:0000256" key="1">
    <source>
        <dbReference type="ARBA" id="ARBA00010838"/>
    </source>
</evidence>
<evidence type="ECO:0000256" key="4">
    <source>
        <dbReference type="RuleBase" id="RU003690"/>
    </source>
</evidence>
<dbReference type="InterPro" id="IPR017853">
    <property type="entry name" value="GH"/>
</dbReference>
<keyword evidence="3" id="KW-0326">Glycosidase</keyword>
<comment type="similarity">
    <text evidence="1 4">Belongs to the glycosyl hydrolase 1 family.</text>
</comment>
<dbReference type="PANTHER" id="PTHR10353:SF209">
    <property type="entry name" value="GALACTOLIPID GALACTOSYLTRANSFERASE SFR2, CHLOROPLASTIC"/>
    <property type="match status" value="1"/>
</dbReference>
<comment type="caution">
    <text evidence="5">The sequence shown here is derived from an EMBL/GenBank/DDBJ whole genome shotgun (WGS) entry which is preliminary data.</text>
</comment>
<gene>
    <name evidence="5" type="ORF">K8V15_07000</name>
</gene>
<dbReference type="Proteomes" id="UP000712713">
    <property type="component" value="Unassembled WGS sequence"/>
</dbReference>
<dbReference type="PRINTS" id="PR00131">
    <property type="entry name" value="GLHYDRLASE1"/>
</dbReference>
<proteinExistence type="inferred from homology"/>
<dbReference type="GO" id="GO:0008422">
    <property type="term" value="F:beta-glucosidase activity"/>
    <property type="evidence" value="ECO:0007669"/>
    <property type="project" value="TreeGrafter"/>
</dbReference>
<dbReference type="Pfam" id="PF00232">
    <property type="entry name" value="Glyco_hydro_1"/>
    <property type="match status" value="2"/>
</dbReference>
<accession>A0A921JQT7</accession>
<evidence type="ECO:0000256" key="2">
    <source>
        <dbReference type="ARBA" id="ARBA00022801"/>
    </source>
</evidence>
<dbReference type="PANTHER" id="PTHR10353">
    <property type="entry name" value="GLYCOSYL HYDROLASE"/>
    <property type="match status" value="1"/>
</dbReference>
<reference evidence="5" key="1">
    <citation type="journal article" date="2021" name="PeerJ">
        <title>Extensive microbial diversity within the chicken gut microbiome revealed by metagenomics and culture.</title>
        <authorList>
            <person name="Gilroy R."/>
            <person name="Ravi A."/>
            <person name="Getino M."/>
            <person name="Pursley I."/>
            <person name="Horton D.L."/>
            <person name="Alikhan N.F."/>
            <person name="Baker D."/>
            <person name="Gharbi K."/>
            <person name="Hall N."/>
            <person name="Watson M."/>
            <person name="Adriaenssens E.M."/>
            <person name="Foster-Nyarko E."/>
            <person name="Jarju S."/>
            <person name="Secka A."/>
            <person name="Antonio M."/>
            <person name="Oren A."/>
            <person name="Chaudhuri R.R."/>
            <person name="La Ragione R."/>
            <person name="Hildebrand F."/>
            <person name="Pallen M.J."/>
        </authorList>
    </citation>
    <scope>NUCLEOTIDE SEQUENCE</scope>
    <source>
        <strain evidence="5">ChiGjej3B3-7470</strain>
    </source>
</reference>
<dbReference type="EMBL" id="DYZF01000179">
    <property type="protein sequence ID" value="HJE51710.1"/>
    <property type="molecule type" value="Genomic_DNA"/>
</dbReference>
<evidence type="ECO:0000313" key="5">
    <source>
        <dbReference type="EMBL" id="HJE51710.1"/>
    </source>
</evidence>